<comment type="caution">
    <text evidence="9">The sequence shown here is derived from an EMBL/GenBank/DDBJ whole genome shotgun (WGS) entry which is preliminary data.</text>
</comment>
<dbReference type="InterPro" id="IPR000873">
    <property type="entry name" value="AMP-dep_synth/lig_dom"/>
</dbReference>
<dbReference type="EMBL" id="BMAO01014543">
    <property type="protein sequence ID" value="GFQ95619.1"/>
    <property type="molecule type" value="Genomic_DNA"/>
</dbReference>
<keyword evidence="10" id="KW-1185">Reference proteome</keyword>
<keyword evidence="4" id="KW-0443">Lipid metabolism</keyword>
<gene>
    <name evidence="9" type="primary">Acsl3</name>
    <name evidence="9" type="ORF">TNCT_417011</name>
</gene>
<accession>A0A8X6HZL2</accession>
<proteinExistence type="inferred from homology"/>
<sequence>VTLYATLGEDGIIHGITETEVTHIITSSEIMPKLKKILHKVPMVSHLVYMEGKKNKSLEDIPITVKVVPFRQMEASGREYLEDNFTPPKSEDLAILMYTSGSTGIPKGVMITHKNLITTVKGFNDVLSHPSFQFR</sequence>
<dbReference type="InterPro" id="IPR042099">
    <property type="entry name" value="ANL_N_sf"/>
</dbReference>
<dbReference type="Gene3D" id="3.40.50.12780">
    <property type="entry name" value="N-terminal domain of ligase-like"/>
    <property type="match status" value="1"/>
</dbReference>
<evidence type="ECO:0000259" key="8">
    <source>
        <dbReference type="Pfam" id="PF00501"/>
    </source>
</evidence>
<dbReference type="SUPFAM" id="SSF56801">
    <property type="entry name" value="Acetyl-CoA synthetase-like"/>
    <property type="match status" value="1"/>
</dbReference>
<dbReference type="GO" id="GO:0005524">
    <property type="term" value="F:ATP binding"/>
    <property type="evidence" value="ECO:0007669"/>
    <property type="project" value="UniProtKB-KW"/>
</dbReference>
<dbReference type="InterPro" id="IPR020459">
    <property type="entry name" value="AMP-binding"/>
</dbReference>
<evidence type="ECO:0000256" key="1">
    <source>
        <dbReference type="ARBA" id="ARBA00006432"/>
    </source>
</evidence>
<comment type="catalytic activity">
    <reaction evidence="7">
        <text>a long-chain fatty acid + ATP + CoA = a long-chain fatty acyl-CoA + AMP + diphosphate</text>
        <dbReference type="Rhea" id="RHEA:15421"/>
        <dbReference type="ChEBI" id="CHEBI:30616"/>
        <dbReference type="ChEBI" id="CHEBI:33019"/>
        <dbReference type="ChEBI" id="CHEBI:57287"/>
        <dbReference type="ChEBI" id="CHEBI:57560"/>
        <dbReference type="ChEBI" id="CHEBI:83139"/>
        <dbReference type="ChEBI" id="CHEBI:456215"/>
        <dbReference type="EC" id="6.2.1.3"/>
    </reaction>
</comment>
<evidence type="ECO:0000313" key="9">
    <source>
        <dbReference type="EMBL" id="GFQ95619.1"/>
    </source>
</evidence>
<dbReference type="PANTHER" id="PTHR43272:SF83">
    <property type="entry name" value="ACYL-COA SYNTHETASE LONG-CHAIN, ISOFORM J"/>
    <property type="match status" value="1"/>
</dbReference>
<evidence type="ECO:0000256" key="5">
    <source>
        <dbReference type="ARBA" id="ARBA00022840"/>
    </source>
</evidence>
<dbReference type="GO" id="GO:0090433">
    <property type="term" value="F:palmitoyl-CoA ligase activity"/>
    <property type="evidence" value="ECO:0007669"/>
    <property type="project" value="TreeGrafter"/>
</dbReference>
<dbReference type="GO" id="GO:0005811">
    <property type="term" value="C:lipid droplet"/>
    <property type="evidence" value="ECO:0007669"/>
    <property type="project" value="TreeGrafter"/>
</dbReference>
<evidence type="ECO:0000256" key="6">
    <source>
        <dbReference type="ARBA" id="ARBA00026121"/>
    </source>
</evidence>
<dbReference type="OrthoDB" id="6537784at2759"/>
<name>A0A8X6HZL2_TRICU</name>
<evidence type="ECO:0000313" key="10">
    <source>
        <dbReference type="Proteomes" id="UP000887116"/>
    </source>
</evidence>
<comment type="similarity">
    <text evidence="1">Belongs to the ATP-dependent AMP-binding enzyme family.</text>
</comment>
<keyword evidence="3" id="KW-0547">Nucleotide-binding</keyword>
<keyword evidence="2 9" id="KW-0436">Ligase</keyword>
<reference evidence="9" key="1">
    <citation type="submission" date="2020-07" db="EMBL/GenBank/DDBJ databases">
        <title>Multicomponent nature underlies the extraordinary mechanical properties of spider dragline silk.</title>
        <authorList>
            <person name="Kono N."/>
            <person name="Nakamura H."/>
            <person name="Mori M."/>
            <person name="Yoshida Y."/>
            <person name="Ohtoshi R."/>
            <person name="Malay A.D."/>
            <person name="Moran D.A.P."/>
            <person name="Tomita M."/>
            <person name="Numata K."/>
            <person name="Arakawa K."/>
        </authorList>
    </citation>
    <scope>NUCLEOTIDE SEQUENCE</scope>
</reference>
<dbReference type="PROSITE" id="PS00455">
    <property type="entry name" value="AMP_BINDING"/>
    <property type="match status" value="1"/>
</dbReference>
<dbReference type="EC" id="6.2.1.3" evidence="6"/>
<dbReference type="GO" id="GO:0035336">
    <property type="term" value="P:long-chain fatty-acyl-CoA metabolic process"/>
    <property type="evidence" value="ECO:0007669"/>
    <property type="project" value="TreeGrafter"/>
</dbReference>
<evidence type="ECO:0000256" key="7">
    <source>
        <dbReference type="ARBA" id="ARBA00036813"/>
    </source>
</evidence>
<keyword evidence="4" id="KW-0276">Fatty acid metabolism</keyword>
<dbReference type="Proteomes" id="UP000887116">
    <property type="component" value="Unassembled WGS sequence"/>
</dbReference>
<dbReference type="Pfam" id="PF00501">
    <property type="entry name" value="AMP-binding"/>
    <property type="match status" value="1"/>
</dbReference>
<dbReference type="AlphaFoldDB" id="A0A8X6HZL2"/>
<evidence type="ECO:0000256" key="3">
    <source>
        <dbReference type="ARBA" id="ARBA00022741"/>
    </source>
</evidence>
<protein>
    <recommendedName>
        <fullName evidence="6">long-chain-fatty-acid--CoA ligase</fullName>
        <ecNumber evidence="6">6.2.1.3</ecNumber>
    </recommendedName>
</protein>
<dbReference type="GO" id="GO:0005783">
    <property type="term" value="C:endoplasmic reticulum"/>
    <property type="evidence" value="ECO:0007669"/>
    <property type="project" value="TreeGrafter"/>
</dbReference>
<feature type="non-terminal residue" evidence="9">
    <location>
        <position position="1"/>
    </location>
</feature>
<dbReference type="GO" id="GO:0030182">
    <property type="term" value="P:neuron differentiation"/>
    <property type="evidence" value="ECO:0007669"/>
    <property type="project" value="TreeGrafter"/>
</dbReference>
<evidence type="ECO:0000256" key="4">
    <source>
        <dbReference type="ARBA" id="ARBA00022832"/>
    </source>
</evidence>
<evidence type="ECO:0000256" key="2">
    <source>
        <dbReference type="ARBA" id="ARBA00022598"/>
    </source>
</evidence>
<feature type="domain" description="AMP-dependent synthetase/ligase" evidence="8">
    <location>
        <begin position="1"/>
        <end position="124"/>
    </location>
</feature>
<dbReference type="GO" id="GO:0005886">
    <property type="term" value="C:plasma membrane"/>
    <property type="evidence" value="ECO:0007669"/>
    <property type="project" value="TreeGrafter"/>
</dbReference>
<dbReference type="PRINTS" id="PR00154">
    <property type="entry name" value="AMPBINDING"/>
</dbReference>
<keyword evidence="5" id="KW-0067">ATP-binding</keyword>
<organism evidence="9 10">
    <name type="scientific">Trichonephila clavata</name>
    <name type="common">Joro spider</name>
    <name type="synonym">Nephila clavata</name>
    <dbReference type="NCBI Taxonomy" id="2740835"/>
    <lineage>
        <taxon>Eukaryota</taxon>
        <taxon>Metazoa</taxon>
        <taxon>Ecdysozoa</taxon>
        <taxon>Arthropoda</taxon>
        <taxon>Chelicerata</taxon>
        <taxon>Arachnida</taxon>
        <taxon>Araneae</taxon>
        <taxon>Araneomorphae</taxon>
        <taxon>Entelegynae</taxon>
        <taxon>Araneoidea</taxon>
        <taxon>Nephilidae</taxon>
        <taxon>Trichonephila</taxon>
    </lineage>
</organism>
<dbReference type="InterPro" id="IPR020845">
    <property type="entry name" value="AMP-binding_CS"/>
</dbReference>
<dbReference type="PANTHER" id="PTHR43272">
    <property type="entry name" value="LONG-CHAIN-FATTY-ACID--COA LIGASE"/>
    <property type="match status" value="1"/>
</dbReference>